<reference evidence="2" key="1">
    <citation type="submission" date="2019-02" db="EMBL/GenBank/DDBJ databases">
        <authorList>
            <person name="Gruber-Vodicka R. H."/>
            <person name="Seah K. B. B."/>
        </authorList>
    </citation>
    <scope>NUCLEOTIDE SEQUENCE</scope>
    <source>
        <strain evidence="4">BECK_BY1</strain>
        <strain evidence="3">BECK_BY2</strain>
        <strain evidence="2">BECK_BY3</strain>
    </source>
</reference>
<evidence type="ECO:0000259" key="1">
    <source>
        <dbReference type="SMART" id="SM00065"/>
    </source>
</evidence>
<protein>
    <submittedName>
        <fullName evidence="2">GAF domain-containing protein</fullName>
    </submittedName>
</protein>
<organism evidence="2">
    <name type="scientific">Candidatus Kentrum sp. TUN</name>
    <dbReference type="NCBI Taxonomy" id="2126343"/>
    <lineage>
        <taxon>Bacteria</taxon>
        <taxon>Pseudomonadati</taxon>
        <taxon>Pseudomonadota</taxon>
        <taxon>Gammaproteobacteria</taxon>
        <taxon>Candidatus Kentrum</taxon>
    </lineage>
</organism>
<dbReference type="EMBL" id="CAADFY010000016">
    <property type="protein sequence ID" value="VFK53032.1"/>
    <property type="molecule type" value="Genomic_DNA"/>
</dbReference>
<dbReference type="InterPro" id="IPR003018">
    <property type="entry name" value="GAF"/>
</dbReference>
<evidence type="ECO:0000313" key="4">
    <source>
        <dbReference type="EMBL" id="VFK56514.1"/>
    </source>
</evidence>
<proteinExistence type="predicted"/>
<feature type="domain" description="GAF" evidence="1">
    <location>
        <begin position="50"/>
        <end position="199"/>
    </location>
</feature>
<evidence type="ECO:0000313" key="3">
    <source>
        <dbReference type="EMBL" id="VFK53777.1"/>
    </source>
</evidence>
<dbReference type="AlphaFoldDB" id="A0A450ZGU3"/>
<accession>A0A450ZGU3</accession>
<gene>
    <name evidence="4" type="ORF">BECKTUN1418D_GA0071000_104810</name>
    <name evidence="3" type="ORF">BECKTUN1418E_GA0071001_10186</name>
    <name evidence="2" type="ORF">BECKTUN1418F_GA0071002_10166</name>
</gene>
<sequence>MSDSEHSYTQEAVSLVGGNHNLERENRTLRVFISALRDLTEAVEESGEPDVIKLLDSLLESALHMTNTKDGSLLAMDDDANELVFAAVRGEVEVPLGWRRIPSGKGIVGWVVQNRRSTIVNDPREDERFYDDLDVMFKFRTNSILAAPLIGGGKMLGVVEVVNGQDGQLFSTGDQELLTLFCRLAGELLYSTFRKTRDEG</sequence>
<dbReference type="SUPFAM" id="SSF55781">
    <property type="entry name" value="GAF domain-like"/>
    <property type="match status" value="1"/>
</dbReference>
<evidence type="ECO:0000313" key="2">
    <source>
        <dbReference type="EMBL" id="VFK53032.1"/>
    </source>
</evidence>
<name>A0A450ZGU3_9GAMM</name>
<dbReference type="SMART" id="SM00065">
    <property type="entry name" value="GAF"/>
    <property type="match status" value="1"/>
</dbReference>
<dbReference type="Gene3D" id="3.30.450.40">
    <property type="match status" value="1"/>
</dbReference>
<dbReference type="Pfam" id="PF01590">
    <property type="entry name" value="GAF"/>
    <property type="match status" value="1"/>
</dbReference>
<dbReference type="InterPro" id="IPR029016">
    <property type="entry name" value="GAF-like_dom_sf"/>
</dbReference>
<dbReference type="EMBL" id="CAADFV010000018">
    <property type="protein sequence ID" value="VFK53777.1"/>
    <property type="molecule type" value="Genomic_DNA"/>
</dbReference>
<dbReference type="EMBL" id="CAADFX010000048">
    <property type="protein sequence ID" value="VFK56514.1"/>
    <property type="molecule type" value="Genomic_DNA"/>
</dbReference>